<sequence length="117" mass="12932">MAHIEADQGTTISSDILCPNAAYTTYLSAKGSIEDILDSIGFREEYYIQVGFAEEDDYCDSISEEVIFSSPQRLPSATINEISKLLHPIGFRTMVTEPNDGDVESNSSDEGRNDDKE</sequence>
<accession>A0A9P7FS32</accession>
<organism evidence="2 3">
    <name type="scientific">Sphagnurus paluster</name>
    <dbReference type="NCBI Taxonomy" id="117069"/>
    <lineage>
        <taxon>Eukaryota</taxon>
        <taxon>Fungi</taxon>
        <taxon>Dikarya</taxon>
        <taxon>Basidiomycota</taxon>
        <taxon>Agaricomycotina</taxon>
        <taxon>Agaricomycetes</taxon>
        <taxon>Agaricomycetidae</taxon>
        <taxon>Agaricales</taxon>
        <taxon>Tricholomatineae</taxon>
        <taxon>Lyophyllaceae</taxon>
        <taxon>Sphagnurus</taxon>
    </lineage>
</organism>
<dbReference type="EMBL" id="JABCKI010005989">
    <property type="protein sequence ID" value="KAG5636004.1"/>
    <property type="molecule type" value="Genomic_DNA"/>
</dbReference>
<evidence type="ECO:0000256" key="1">
    <source>
        <dbReference type="SAM" id="MobiDB-lite"/>
    </source>
</evidence>
<evidence type="ECO:0000313" key="3">
    <source>
        <dbReference type="Proteomes" id="UP000717328"/>
    </source>
</evidence>
<feature type="region of interest" description="Disordered" evidence="1">
    <location>
        <begin position="95"/>
        <end position="117"/>
    </location>
</feature>
<dbReference type="Proteomes" id="UP000717328">
    <property type="component" value="Unassembled WGS sequence"/>
</dbReference>
<keyword evidence="3" id="KW-1185">Reference proteome</keyword>
<comment type="caution">
    <text evidence="2">The sequence shown here is derived from an EMBL/GenBank/DDBJ whole genome shotgun (WGS) entry which is preliminary data.</text>
</comment>
<reference evidence="2" key="1">
    <citation type="submission" date="2021-02" db="EMBL/GenBank/DDBJ databases">
        <authorList>
            <person name="Nieuwenhuis M."/>
            <person name="Van De Peppel L.J.J."/>
        </authorList>
    </citation>
    <scope>NUCLEOTIDE SEQUENCE</scope>
    <source>
        <strain evidence="2">D49</strain>
    </source>
</reference>
<gene>
    <name evidence="2" type="ORF">H0H81_009431</name>
</gene>
<name>A0A9P7FS32_9AGAR</name>
<dbReference type="AlphaFoldDB" id="A0A9P7FS32"/>
<reference evidence="2" key="2">
    <citation type="submission" date="2021-10" db="EMBL/GenBank/DDBJ databases">
        <title>Phylogenomics reveals ancestral predisposition of the termite-cultivated fungus Termitomyces towards a domesticated lifestyle.</title>
        <authorList>
            <person name="Auxier B."/>
            <person name="Grum-Grzhimaylo A."/>
            <person name="Cardenas M.E."/>
            <person name="Lodge J.D."/>
            <person name="Laessoe T."/>
            <person name="Pedersen O."/>
            <person name="Smith M.E."/>
            <person name="Kuyper T.W."/>
            <person name="Franco-Molano E.A."/>
            <person name="Baroni T.J."/>
            <person name="Aanen D.K."/>
        </authorList>
    </citation>
    <scope>NUCLEOTIDE SEQUENCE</scope>
    <source>
        <strain evidence="2">D49</strain>
    </source>
</reference>
<proteinExistence type="predicted"/>
<protein>
    <submittedName>
        <fullName evidence="2">Uncharacterized protein</fullName>
    </submittedName>
</protein>
<evidence type="ECO:0000313" key="2">
    <source>
        <dbReference type="EMBL" id="KAG5636004.1"/>
    </source>
</evidence>